<name>A0ABQ5TM94_9BACI</name>
<dbReference type="Proteomes" id="UP001275436">
    <property type="component" value="Unassembled WGS sequence"/>
</dbReference>
<proteinExistence type="predicted"/>
<sequence>MKNALFTEDQKKIENAVQYYPLGSCQIGEIAMMSAKLYEKGIDAEKQLKLVCDKYSVSTNEFEIKS</sequence>
<keyword evidence="2" id="KW-1185">Reference proteome</keyword>
<gene>
    <name evidence="1" type="ORF">MACH08_20190</name>
</gene>
<evidence type="ECO:0000313" key="2">
    <source>
        <dbReference type="Proteomes" id="UP001275436"/>
    </source>
</evidence>
<comment type="caution">
    <text evidence="1">The sequence shown here is derived from an EMBL/GenBank/DDBJ whole genome shotgun (WGS) entry which is preliminary data.</text>
</comment>
<reference evidence="1 2" key="1">
    <citation type="submission" date="2023-02" db="EMBL/GenBank/DDBJ databases">
        <title>Oceanobacillus kimchii IFOP_LL358 isolated form Alexandrium catenella lab strain.</title>
        <authorList>
            <person name="Gajardo G."/>
            <person name="Ueki S."/>
            <person name="Maruyama F."/>
        </authorList>
    </citation>
    <scope>NUCLEOTIDE SEQUENCE [LARGE SCALE GENOMIC DNA]</scope>
    <source>
        <strain evidence="1 2">IFOP_LL358</strain>
    </source>
</reference>
<dbReference type="RefSeq" id="WP_317958110.1">
    <property type="nucleotide sequence ID" value="NZ_BSKO01000001.1"/>
</dbReference>
<accession>A0ABQ5TM94</accession>
<organism evidence="1 2">
    <name type="scientific">Oceanobacillus kimchii</name>
    <dbReference type="NCBI Taxonomy" id="746691"/>
    <lineage>
        <taxon>Bacteria</taxon>
        <taxon>Bacillati</taxon>
        <taxon>Bacillota</taxon>
        <taxon>Bacilli</taxon>
        <taxon>Bacillales</taxon>
        <taxon>Bacillaceae</taxon>
        <taxon>Oceanobacillus</taxon>
    </lineage>
</organism>
<protein>
    <submittedName>
        <fullName evidence="1">Uncharacterized protein</fullName>
    </submittedName>
</protein>
<dbReference type="EMBL" id="BSKO01000001">
    <property type="protein sequence ID" value="GLO66235.1"/>
    <property type="molecule type" value="Genomic_DNA"/>
</dbReference>
<evidence type="ECO:0000313" key="1">
    <source>
        <dbReference type="EMBL" id="GLO66235.1"/>
    </source>
</evidence>